<name>A0A136WCN6_9FIRM</name>
<evidence type="ECO:0000259" key="7">
    <source>
        <dbReference type="PROSITE" id="PS50206"/>
    </source>
</evidence>
<dbReference type="AlphaFoldDB" id="A0A136WCN6"/>
<proteinExistence type="inferred from homology"/>
<dbReference type="Pfam" id="PF02852">
    <property type="entry name" value="Pyr_redox_dim"/>
    <property type="match status" value="1"/>
</dbReference>
<dbReference type="RefSeq" id="WP_066089511.1">
    <property type="nucleotide sequence ID" value="NZ_LRVM01000009.1"/>
</dbReference>
<keyword evidence="4" id="KW-0274">FAD</keyword>
<organism evidence="8 9">
    <name type="scientific">Anaerotignum neopropionicum</name>
    <dbReference type="NCBI Taxonomy" id="36847"/>
    <lineage>
        <taxon>Bacteria</taxon>
        <taxon>Bacillati</taxon>
        <taxon>Bacillota</taxon>
        <taxon>Clostridia</taxon>
        <taxon>Lachnospirales</taxon>
        <taxon>Anaerotignaceae</taxon>
        <taxon>Anaerotignum</taxon>
    </lineage>
</organism>
<dbReference type="GO" id="GO:0050451">
    <property type="term" value="F:CoA-disulfide reductase (NADPH) activity"/>
    <property type="evidence" value="ECO:0007669"/>
    <property type="project" value="UniProtKB-EC"/>
</dbReference>
<dbReference type="STRING" id="36847.CLNEO_24260"/>
<comment type="caution">
    <text evidence="8">The sequence shown here is derived from an EMBL/GenBank/DDBJ whole genome shotgun (WGS) entry which is preliminary data.</text>
</comment>
<evidence type="ECO:0000256" key="3">
    <source>
        <dbReference type="ARBA" id="ARBA00022630"/>
    </source>
</evidence>
<protein>
    <submittedName>
        <fullName evidence="8">Coenzyme A disulfide reductase</fullName>
        <ecNumber evidence="8">1.8.1.14</ecNumber>
    </submittedName>
</protein>
<comment type="similarity">
    <text evidence="2">Belongs to the class-III pyridine nucleotide-disulfide oxidoreductase family.</text>
</comment>
<keyword evidence="3" id="KW-0285">Flavoprotein</keyword>
<evidence type="ECO:0000313" key="8">
    <source>
        <dbReference type="EMBL" id="KXL52261.1"/>
    </source>
</evidence>
<evidence type="ECO:0000313" key="9">
    <source>
        <dbReference type="Proteomes" id="UP000070539"/>
    </source>
</evidence>
<keyword evidence="5 8" id="KW-0560">Oxidoreductase</keyword>
<dbReference type="SMART" id="SM00450">
    <property type="entry name" value="RHOD"/>
    <property type="match status" value="1"/>
</dbReference>
<dbReference type="PRINTS" id="PR00411">
    <property type="entry name" value="PNDRDTASEI"/>
</dbReference>
<dbReference type="SUPFAM" id="SSF51905">
    <property type="entry name" value="FAD/NAD(P)-binding domain"/>
    <property type="match status" value="1"/>
</dbReference>
<keyword evidence="6" id="KW-0676">Redox-active center</keyword>
<sequence length="547" mass="59913">MRLIIIGAVAAGTSAAAKARRNDENAEILIYDKDSFISYSGCGMPYYIGGEVEDAQKLTPRDSAFFKSKYNVDIFISHEVLSINHINKTLEIKNLLTGNIFTDHYDKLIIATGASAVIPPVKGAELKNVFTLRNIGDMNQIKGYINEFSPKSAVIVGTGFIGLEVCESLREIGMDVTLIERLPQVTPGLDEDMAVYVEEHLQKNQVKLFTGASVVEIKKDKVILDNGREVAADFVLLSTGVRPNTDLAVKAGIELGATRAIKVDNRMMTNVKDIYSCGDCSEQFHVVTGKPVYRPMGSTANKTGRIAGDVATGGDLSFRGILGTGIFKVFDMTVALTGLSEREATKEGYNVVFCHNTKPNKPEYMGGKEMVIKGIADKDTGRLLGVQIVGFEGVDKRVDVFATAISYKAKVEDLFHLDLAYAPPFSTTKDPVLYTGMILDNAIHSDRKLISADDLETLISSSKNYQLIDAREASQYEENHVETAMSIPHAKLRDALDDLNKETMTITYCNKGVTGNAAQNILLNHGFKEVYNLSGGHKNYSKNKKSF</sequence>
<dbReference type="InterPro" id="IPR036188">
    <property type="entry name" value="FAD/NAD-bd_sf"/>
</dbReference>
<evidence type="ECO:0000256" key="4">
    <source>
        <dbReference type="ARBA" id="ARBA00022827"/>
    </source>
</evidence>
<dbReference type="InterPro" id="IPR023753">
    <property type="entry name" value="FAD/NAD-binding_dom"/>
</dbReference>
<evidence type="ECO:0000256" key="5">
    <source>
        <dbReference type="ARBA" id="ARBA00023002"/>
    </source>
</evidence>
<keyword evidence="9" id="KW-1185">Reference proteome</keyword>
<dbReference type="EC" id="1.8.1.14" evidence="8"/>
<dbReference type="Gene3D" id="3.50.50.60">
    <property type="entry name" value="FAD/NAD(P)-binding domain"/>
    <property type="match status" value="2"/>
</dbReference>
<dbReference type="InterPro" id="IPR050260">
    <property type="entry name" value="FAD-bd_OxRdtase"/>
</dbReference>
<dbReference type="PROSITE" id="PS50206">
    <property type="entry name" value="RHODANESE_3"/>
    <property type="match status" value="1"/>
</dbReference>
<dbReference type="Proteomes" id="UP000070539">
    <property type="component" value="Unassembled WGS sequence"/>
</dbReference>
<evidence type="ECO:0000256" key="1">
    <source>
        <dbReference type="ARBA" id="ARBA00001974"/>
    </source>
</evidence>
<evidence type="ECO:0000256" key="6">
    <source>
        <dbReference type="ARBA" id="ARBA00023284"/>
    </source>
</evidence>
<gene>
    <name evidence="8" type="primary">cdr_2</name>
    <name evidence="8" type="ORF">CLNEO_24260</name>
</gene>
<comment type="cofactor">
    <cofactor evidence="1">
        <name>FAD</name>
        <dbReference type="ChEBI" id="CHEBI:57692"/>
    </cofactor>
</comment>
<dbReference type="SUPFAM" id="SSF55424">
    <property type="entry name" value="FAD/NAD-linked reductases, dimerisation (C-terminal) domain"/>
    <property type="match status" value="1"/>
</dbReference>
<dbReference type="PANTHER" id="PTHR43429">
    <property type="entry name" value="PYRIDINE NUCLEOTIDE-DISULFIDE OXIDOREDUCTASE DOMAIN-CONTAINING"/>
    <property type="match status" value="1"/>
</dbReference>
<accession>A0A136WCN6</accession>
<dbReference type="PATRIC" id="fig|36847.3.peg.2825"/>
<dbReference type="InterPro" id="IPR004099">
    <property type="entry name" value="Pyr_nucl-diS_OxRdtase_dimer"/>
</dbReference>
<dbReference type="InterPro" id="IPR036873">
    <property type="entry name" value="Rhodanese-like_dom_sf"/>
</dbReference>
<dbReference type="SUPFAM" id="SSF52821">
    <property type="entry name" value="Rhodanese/Cell cycle control phosphatase"/>
    <property type="match status" value="1"/>
</dbReference>
<dbReference type="Pfam" id="PF07992">
    <property type="entry name" value="Pyr_redox_2"/>
    <property type="match status" value="1"/>
</dbReference>
<reference evidence="8 9" key="1">
    <citation type="submission" date="2016-01" db="EMBL/GenBank/DDBJ databases">
        <title>Genome sequence of Clostridium neopropionicum X4, DSM-3847.</title>
        <authorList>
            <person name="Poehlein A."/>
            <person name="Beck M.H."/>
            <person name="Bengelsdorf F.R."/>
            <person name="Daniel R."/>
            <person name="Duerre P."/>
        </authorList>
    </citation>
    <scope>NUCLEOTIDE SEQUENCE [LARGE SCALE GENOMIC DNA]</scope>
    <source>
        <strain evidence="8 9">DSM-3847</strain>
    </source>
</reference>
<dbReference type="InterPro" id="IPR001763">
    <property type="entry name" value="Rhodanese-like_dom"/>
</dbReference>
<dbReference type="PANTHER" id="PTHR43429:SF1">
    <property type="entry name" value="NAD(P)H SULFUR OXIDOREDUCTASE (COA-DEPENDENT)"/>
    <property type="match status" value="1"/>
</dbReference>
<feature type="domain" description="Rhodanese" evidence="7">
    <location>
        <begin position="461"/>
        <end position="545"/>
    </location>
</feature>
<dbReference type="EMBL" id="LRVM01000009">
    <property type="protein sequence ID" value="KXL52261.1"/>
    <property type="molecule type" value="Genomic_DNA"/>
</dbReference>
<dbReference type="PRINTS" id="PR00368">
    <property type="entry name" value="FADPNR"/>
</dbReference>
<dbReference type="Pfam" id="PF00581">
    <property type="entry name" value="Rhodanese"/>
    <property type="match status" value="1"/>
</dbReference>
<dbReference type="Gene3D" id="3.40.250.10">
    <property type="entry name" value="Rhodanese-like domain"/>
    <property type="match status" value="1"/>
</dbReference>
<dbReference type="InterPro" id="IPR016156">
    <property type="entry name" value="FAD/NAD-linked_Rdtase_dimer_sf"/>
</dbReference>
<dbReference type="OrthoDB" id="9802028at2"/>
<evidence type="ECO:0000256" key="2">
    <source>
        <dbReference type="ARBA" id="ARBA00009130"/>
    </source>
</evidence>